<feature type="compositionally biased region" description="Acidic residues" evidence="1">
    <location>
        <begin position="376"/>
        <end position="411"/>
    </location>
</feature>
<protein>
    <submittedName>
        <fullName evidence="2">Uncharacterized protein</fullName>
    </submittedName>
</protein>
<evidence type="ECO:0000256" key="1">
    <source>
        <dbReference type="SAM" id="MobiDB-lite"/>
    </source>
</evidence>
<gene>
    <name evidence="2" type="ORF">DL546_004002</name>
</gene>
<dbReference type="AlphaFoldDB" id="A0A420Y440"/>
<accession>A0A420Y440</accession>
<dbReference type="OrthoDB" id="4367324at2759"/>
<keyword evidence="3" id="KW-1185">Reference proteome</keyword>
<evidence type="ECO:0000313" key="3">
    <source>
        <dbReference type="Proteomes" id="UP000275385"/>
    </source>
</evidence>
<reference evidence="2 3" key="1">
    <citation type="submission" date="2018-08" db="EMBL/GenBank/DDBJ databases">
        <title>Draft genome of the lignicolous fungus Coniochaeta pulveracea.</title>
        <authorList>
            <person name="Borstlap C.J."/>
            <person name="De Witt R.N."/>
            <person name="Botha A."/>
            <person name="Volschenk H."/>
        </authorList>
    </citation>
    <scope>NUCLEOTIDE SEQUENCE [LARGE SCALE GENOMIC DNA]</scope>
    <source>
        <strain evidence="2 3">CAB683</strain>
    </source>
</reference>
<sequence length="472" mass="53273">MVVIREALTWPTPVLDTHELLPGPNTTLEDATTCTPDTWTPWAEFTYLNLTNIFAQHLRAPYLGPGRDDFNALPLDLRICNEQTLQAAFVRFLMPTVNCCLYGLAGNCHYGAGSRCRDSSIPDWSCVAHDQYINYVPGDTKLSTKFYPDMISSRIDHDRNEWAKVMTQITYYMARFRSRYGFIITDAHLVVLRLTRLRTGAGFASNRSHRSETYYSTKYAADIDSSFANTTASFANTTASYVDDDPTEWDMEPPEYAIIPWNEHRPGKLTVKLALWSLAMMAANGGCHIDYSYPALDSWHQKGSKYVHNISGATKKRLGKYDRVEGPDPVGAGLEGSSDGQVDEDDVAYVSQAGTPVGESDYVVSGDGRQGYHGNDEEEEQVEVEGEEEHTVEEMEGAEVADSADDRDETETVTPTQKRVVVVIKKYRISRKLYYMDARGRQVDTNKSEWTKVHKGYELQGRRHTYFTKSFP</sequence>
<name>A0A420Y440_9PEZI</name>
<comment type="caution">
    <text evidence="2">The sequence shown here is derived from an EMBL/GenBank/DDBJ whole genome shotgun (WGS) entry which is preliminary data.</text>
</comment>
<feature type="region of interest" description="Disordered" evidence="1">
    <location>
        <begin position="319"/>
        <end position="414"/>
    </location>
</feature>
<evidence type="ECO:0000313" key="2">
    <source>
        <dbReference type="EMBL" id="RKU42520.1"/>
    </source>
</evidence>
<proteinExistence type="predicted"/>
<organism evidence="2 3">
    <name type="scientific">Coniochaeta pulveracea</name>
    <dbReference type="NCBI Taxonomy" id="177199"/>
    <lineage>
        <taxon>Eukaryota</taxon>
        <taxon>Fungi</taxon>
        <taxon>Dikarya</taxon>
        <taxon>Ascomycota</taxon>
        <taxon>Pezizomycotina</taxon>
        <taxon>Sordariomycetes</taxon>
        <taxon>Sordariomycetidae</taxon>
        <taxon>Coniochaetales</taxon>
        <taxon>Coniochaetaceae</taxon>
        <taxon>Coniochaeta</taxon>
    </lineage>
</organism>
<dbReference type="EMBL" id="QVQW01000055">
    <property type="protein sequence ID" value="RKU42520.1"/>
    <property type="molecule type" value="Genomic_DNA"/>
</dbReference>
<dbReference type="STRING" id="177199.A0A420Y440"/>
<dbReference type="Proteomes" id="UP000275385">
    <property type="component" value="Unassembled WGS sequence"/>
</dbReference>